<dbReference type="GO" id="GO:0003700">
    <property type="term" value="F:DNA-binding transcription factor activity"/>
    <property type="evidence" value="ECO:0007669"/>
    <property type="project" value="InterPro"/>
</dbReference>
<feature type="domain" description="HTH lysR-type" evidence="5">
    <location>
        <begin position="1"/>
        <end position="59"/>
    </location>
</feature>
<dbReference type="CDD" id="cd08422">
    <property type="entry name" value="PBP2_CrgA_like"/>
    <property type="match status" value="1"/>
</dbReference>
<dbReference type="FunFam" id="1.10.10.10:FF:000001">
    <property type="entry name" value="LysR family transcriptional regulator"/>
    <property type="match status" value="1"/>
</dbReference>
<dbReference type="PANTHER" id="PTHR30537">
    <property type="entry name" value="HTH-TYPE TRANSCRIPTIONAL REGULATOR"/>
    <property type="match status" value="1"/>
</dbReference>
<dbReference type="GO" id="GO:0006351">
    <property type="term" value="P:DNA-templated transcription"/>
    <property type="evidence" value="ECO:0007669"/>
    <property type="project" value="TreeGrafter"/>
</dbReference>
<dbReference type="Gene3D" id="3.40.190.290">
    <property type="match status" value="1"/>
</dbReference>
<dbReference type="InterPro" id="IPR058163">
    <property type="entry name" value="LysR-type_TF_proteobact-type"/>
</dbReference>
<evidence type="ECO:0000259" key="5">
    <source>
        <dbReference type="PROSITE" id="PS50931"/>
    </source>
</evidence>
<dbReference type="PANTHER" id="PTHR30537:SF35">
    <property type="entry name" value="TRANSCRIPTIONAL REGULATORY PROTEIN"/>
    <property type="match status" value="1"/>
</dbReference>
<dbReference type="GO" id="GO:0043565">
    <property type="term" value="F:sequence-specific DNA binding"/>
    <property type="evidence" value="ECO:0007669"/>
    <property type="project" value="TreeGrafter"/>
</dbReference>
<proteinExistence type="inferred from homology"/>
<protein>
    <submittedName>
        <fullName evidence="6">D-malate degradation protein R</fullName>
    </submittedName>
</protein>
<evidence type="ECO:0000256" key="2">
    <source>
        <dbReference type="ARBA" id="ARBA00023015"/>
    </source>
</evidence>
<evidence type="ECO:0000256" key="3">
    <source>
        <dbReference type="ARBA" id="ARBA00023125"/>
    </source>
</evidence>
<dbReference type="Proteomes" id="UP000255061">
    <property type="component" value="Unassembled WGS sequence"/>
</dbReference>
<accession>A0A380AA11</accession>
<dbReference type="InterPro" id="IPR036390">
    <property type="entry name" value="WH_DNA-bd_sf"/>
</dbReference>
<dbReference type="InterPro" id="IPR005119">
    <property type="entry name" value="LysR_subst-bd"/>
</dbReference>
<name>A0A380AA11_9GAMM</name>
<reference evidence="6 7" key="1">
    <citation type="submission" date="2018-06" db="EMBL/GenBank/DDBJ databases">
        <authorList>
            <consortium name="Pathogen Informatics"/>
            <person name="Doyle S."/>
        </authorList>
    </citation>
    <scope>NUCLEOTIDE SEQUENCE [LARGE SCALE GENOMIC DNA]</scope>
    <source>
        <strain evidence="6 7">NCTC10736</strain>
    </source>
</reference>
<dbReference type="SUPFAM" id="SSF53850">
    <property type="entry name" value="Periplasmic binding protein-like II"/>
    <property type="match status" value="1"/>
</dbReference>
<dbReference type="InterPro" id="IPR000847">
    <property type="entry name" value="LysR_HTH_N"/>
</dbReference>
<dbReference type="Gene3D" id="1.10.10.10">
    <property type="entry name" value="Winged helix-like DNA-binding domain superfamily/Winged helix DNA-binding domain"/>
    <property type="match status" value="1"/>
</dbReference>
<dbReference type="AlphaFoldDB" id="A0A380AA11"/>
<dbReference type="EMBL" id="UGYV01000001">
    <property type="protein sequence ID" value="SUI77072.1"/>
    <property type="molecule type" value="Genomic_DNA"/>
</dbReference>
<evidence type="ECO:0000256" key="4">
    <source>
        <dbReference type="ARBA" id="ARBA00023163"/>
    </source>
</evidence>
<evidence type="ECO:0000313" key="6">
    <source>
        <dbReference type="EMBL" id="SUI77072.1"/>
    </source>
</evidence>
<evidence type="ECO:0000256" key="1">
    <source>
        <dbReference type="ARBA" id="ARBA00009437"/>
    </source>
</evidence>
<comment type="similarity">
    <text evidence="1">Belongs to the LysR transcriptional regulatory family.</text>
</comment>
<sequence length="325" mass="35906">MDRLEAAKVFVTIVERGSMIGAANALDMSRSMVTRYLSEMEEWSGARLLHRSTRSLSLTPAGEQVLDYCHRLLELANEVPAVNHAAVAIPRGLLRISCSQFLAHQILTPVVRQYLVSYPQASVNLHVSSQTVDLVAERIDLAIRITNELDPNLIARRLGECESVVCAAPSYLAARAAVLHPEDLTQHNCLTYSYFGDVMWRFYQTAVAVKQHQAQNSDPKLNQGQAANQVLNMSQGQAFNVPVNGNFSANDSMVVLNATLAGEGIAMQPMWAAKPYLDSGQLVPLLTKFTPQSLGVYGVYQSRKHMQPALRVMMDMLVAYFVSLK</sequence>
<keyword evidence="4" id="KW-0804">Transcription</keyword>
<dbReference type="RefSeq" id="WP_115406122.1">
    <property type="nucleotide sequence ID" value="NZ_UGYV01000001.1"/>
</dbReference>
<evidence type="ECO:0000313" key="7">
    <source>
        <dbReference type="Proteomes" id="UP000255061"/>
    </source>
</evidence>
<gene>
    <name evidence="6" type="primary">dmlR_5</name>
    <name evidence="6" type="ORF">NCTC10736_01985</name>
</gene>
<keyword evidence="3" id="KW-0238">DNA-binding</keyword>
<dbReference type="PROSITE" id="PS50931">
    <property type="entry name" value="HTH_LYSR"/>
    <property type="match status" value="1"/>
</dbReference>
<dbReference type="Pfam" id="PF00126">
    <property type="entry name" value="HTH_1"/>
    <property type="match status" value="1"/>
</dbReference>
<dbReference type="InterPro" id="IPR036388">
    <property type="entry name" value="WH-like_DNA-bd_sf"/>
</dbReference>
<organism evidence="6 7">
    <name type="scientific">Shewanella morhuae</name>
    <dbReference type="NCBI Taxonomy" id="365591"/>
    <lineage>
        <taxon>Bacteria</taxon>
        <taxon>Pseudomonadati</taxon>
        <taxon>Pseudomonadota</taxon>
        <taxon>Gammaproteobacteria</taxon>
        <taxon>Alteromonadales</taxon>
        <taxon>Shewanellaceae</taxon>
        <taxon>Shewanella</taxon>
    </lineage>
</organism>
<dbReference type="Pfam" id="PF03466">
    <property type="entry name" value="LysR_substrate"/>
    <property type="match status" value="2"/>
</dbReference>
<dbReference type="SUPFAM" id="SSF46785">
    <property type="entry name" value="Winged helix' DNA-binding domain"/>
    <property type="match status" value="1"/>
</dbReference>
<keyword evidence="2" id="KW-0805">Transcription regulation</keyword>